<comment type="caution">
    <text evidence="2">The sequence shown here is derived from an EMBL/GenBank/DDBJ whole genome shotgun (WGS) entry which is preliminary data.</text>
</comment>
<feature type="region of interest" description="Disordered" evidence="1">
    <location>
        <begin position="1"/>
        <end position="85"/>
    </location>
</feature>
<evidence type="ECO:0000313" key="3">
    <source>
        <dbReference type="Proteomes" id="UP001157125"/>
    </source>
</evidence>
<feature type="compositionally biased region" description="Polar residues" evidence="1">
    <location>
        <begin position="59"/>
        <end position="68"/>
    </location>
</feature>
<organism evidence="2 3">
    <name type="scientific">Demequina litorisediminis</name>
    <dbReference type="NCBI Taxonomy" id="1849022"/>
    <lineage>
        <taxon>Bacteria</taxon>
        <taxon>Bacillati</taxon>
        <taxon>Actinomycetota</taxon>
        <taxon>Actinomycetes</taxon>
        <taxon>Micrococcales</taxon>
        <taxon>Demequinaceae</taxon>
        <taxon>Demequina</taxon>
    </lineage>
</organism>
<name>A0ABQ6IE57_9MICO</name>
<protein>
    <submittedName>
        <fullName evidence="2">Uncharacterized protein</fullName>
    </submittedName>
</protein>
<evidence type="ECO:0000256" key="1">
    <source>
        <dbReference type="SAM" id="MobiDB-lite"/>
    </source>
</evidence>
<dbReference type="EMBL" id="BSUN01000001">
    <property type="protein sequence ID" value="GMA36144.1"/>
    <property type="molecule type" value="Genomic_DNA"/>
</dbReference>
<accession>A0ABQ6IE57</accession>
<proteinExistence type="predicted"/>
<keyword evidence="3" id="KW-1185">Reference proteome</keyword>
<gene>
    <name evidence="2" type="ORF">GCM10025876_23480</name>
</gene>
<dbReference type="Proteomes" id="UP001157125">
    <property type="component" value="Unassembled WGS sequence"/>
</dbReference>
<evidence type="ECO:0000313" key="2">
    <source>
        <dbReference type="EMBL" id="GMA36144.1"/>
    </source>
</evidence>
<feature type="compositionally biased region" description="Basic and acidic residues" evidence="1">
    <location>
        <begin position="1"/>
        <end position="55"/>
    </location>
</feature>
<reference evidence="3" key="1">
    <citation type="journal article" date="2019" name="Int. J. Syst. Evol. Microbiol.">
        <title>The Global Catalogue of Microorganisms (GCM) 10K type strain sequencing project: providing services to taxonomists for standard genome sequencing and annotation.</title>
        <authorList>
            <consortium name="The Broad Institute Genomics Platform"/>
            <consortium name="The Broad Institute Genome Sequencing Center for Infectious Disease"/>
            <person name="Wu L."/>
            <person name="Ma J."/>
        </authorList>
    </citation>
    <scope>NUCLEOTIDE SEQUENCE [LARGE SCALE GENOMIC DNA]</scope>
    <source>
        <strain evidence="3">NBRC 112299</strain>
    </source>
</reference>
<sequence>MVADAQHDGGVHGGGLEERRLSLVAAGRRDEQGSKAHLSEVGDEAVHDVEDEGARKASVSESWITTPMTPERPERNARAWADGPV</sequence>